<dbReference type="InterPro" id="IPR002798">
    <property type="entry name" value="SpoIIM-like"/>
</dbReference>
<name>A0AA96V342_9EURY</name>
<dbReference type="GeneID" id="89229171"/>
<feature type="transmembrane region" description="Helical" evidence="2">
    <location>
        <begin position="53"/>
        <end position="75"/>
    </location>
</feature>
<feature type="region of interest" description="Disordered" evidence="1">
    <location>
        <begin position="1"/>
        <end position="27"/>
    </location>
</feature>
<keyword evidence="2" id="KW-0812">Transmembrane</keyword>
<proteinExistence type="predicted"/>
<feature type="compositionally biased region" description="Basic and acidic residues" evidence="1">
    <location>
        <begin position="1"/>
        <end position="14"/>
    </location>
</feature>
<evidence type="ECO:0000256" key="2">
    <source>
        <dbReference type="SAM" id="Phobius"/>
    </source>
</evidence>
<feature type="transmembrane region" description="Helical" evidence="2">
    <location>
        <begin position="116"/>
        <end position="136"/>
    </location>
</feature>
<organism evidence="3 4">
    <name type="scientific">Methanolapillus millepedarum</name>
    <dbReference type="NCBI Taxonomy" id="3028296"/>
    <lineage>
        <taxon>Archaea</taxon>
        <taxon>Methanobacteriati</taxon>
        <taxon>Methanobacteriota</taxon>
        <taxon>Stenosarchaea group</taxon>
        <taxon>Methanomicrobia</taxon>
        <taxon>Methanosarcinales</taxon>
        <taxon>Methanosarcinaceae</taxon>
        <taxon>Methanolapillus</taxon>
    </lineage>
</organism>
<dbReference type="Proteomes" id="UP001303587">
    <property type="component" value="Chromosome"/>
</dbReference>
<feature type="compositionally biased region" description="Polar residues" evidence="1">
    <location>
        <begin position="15"/>
        <end position="24"/>
    </location>
</feature>
<keyword evidence="2" id="KW-0472">Membrane</keyword>
<sequence>MERGNGPEYEHNTKNEQMSDSEPASTVLDPSWGDPVAVPSLGYKKNLFSFLSIHKVCTLWMAVIFIICFAVGYIVSASNPELSEQLMEMISGALGAADTENSFQLLLQIFFNNAQIALFAIAFGILLGLFPLFVIIANGLMVGVVSEYIIRTNGVVYLLIGIVPHGIIELPVIILSAGVGFRLGAVVFSKLIGRKVTWKMFNHEVSEAGWGFFYFILPLLLISAIIEVYVTGTLLNILFTV</sequence>
<evidence type="ECO:0008006" key="5">
    <source>
        <dbReference type="Google" id="ProtNLM"/>
    </source>
</evidence>
<feature type="transmembrane region" description="Helical" evidence="2">
    <location>
        <begin position="148"/>
        <end position="167"/>
    </location>
</feature>
<dbReference type="PANTHER" id="PTHR35337">
    <property type="entry name" value="SLR1478 PROTEIN"/>
    <property type="match status" value="1"/>
</dbReference>
<keyword evidence="4" id="KW-1185">Reference proteome</keyword>
<feature type="transmembrane region" description="Helical" evidence="2">
    <location>
        <begin position="212"/>
        <end position="239"/>
    </location>
</feature>
<dbReference type="EMBL" id="CP131060">
    <property type="protein sequence ID" value="WNY24525.1"/>
    <property type="molecule type" value="Genomic_DNA"/>
</dbReference>
<evidence type="ECO:0000313" key="3">
    <source>
        <dbReference type="EMBL" id="WNY24525.1"/>
    </source>
</evidence>
<dbReference type="PANTHER" id="PTHR35337:SF1">
    <property type="entry name" value="SLR1478 PROTEIN"/>
    <property type="match status" value="1"/>
</dbReference>
<gene>
    <name evidence="3" type="ORF">MsAc7_00470</name>
</gene>
<reference evidence="3 4" key="1">
    <citation type="submission" date="2023-07" db="EMBL/GenBank/DDBJ databases">
        <title>Closed genoem sequence of Methanosarcinaceae archaeon Ac7.</title>
        <authorList>
            <person name="Poehlein A."/>
            <person name="Protasov E."/>
            <person name="Platt K."/>
            <person name="Reeh H."/>
            <person name="Daniel R."/>
            <person name="Brune A."/>
        </authorList>
    </citation>
    <scope>NUCLEOTIDE SEQUENCE [LARGE SCALE GENOMIC DNA]</scope>
    <source>
        <strain evidence="3 4">Ac7</strain>
    </source>
</reference>
<protein>
    <recommendedName>
        <fullName evidence="5">Stage II sporulation protein M</fullName>
    </recommendedName>
</protein>
<accession>A0AA96V342</accession>
<evidence type="ECO:0000256" key="1">
    <source>
        <dbReference type="SAM" id="MobiDB-lite"/>
    </source>
</evidence>
<evidence type="ECO:0000313" key="4">
    <source>
        <dbReference type="Proteomes" id="UP001303587"/>
    </source>
</evidence>
<dbReference type="AlphaFoldDB" id="A0AA96V342"/>
<dbReference type="Pfam" id="PF01944">
    <property type="entry name" value="SpoIIM"/>
    <property type="match status" value="1"/>
</dbReference>
<keyword evidence="2" id="KW-1133">Transmembrane helix</keyword>
<dbReference type="RefSeq" id="WP_338102613.1">
    <property type="nucleotide sequence ID" value="NZ_CP131060.1"/>
</dbReference>